<evidence type="ECO:0000313" key="2">
    <source>
        <dbReference type="EMBL" id="KAK1647101.1"/>
    </source>
</evidence>
<protein>
    <submittedName>
        <fullName evidence="2">Uncharacterized protein</fullName>
    </submittedName>
</protein>
<organism evidence="2 3">
    <name type="scientific">Lolium multiflorum</name>
    <name type="common">Italian ryegrass</name>
    <name type="synonym">Lolium perenne subsp. multiflorum</name>
    <dbReference type="NCBI Taxonomy" id="4521"/>
    <lineage>
        <taxon>Eukaryota</taxon>
        <taxon>Viridiplantae</taxon>
        <taxon>Streptophyta</taxon>
        <taxon>Embryophyta</taxon>
        <taxon>Tracheophyta</taxon>
        <taxon>Spermatophyta</taxon>
        <taxon>Magnoliopsida</taxon>
        <taxon>Liliopsida</taxon>
        <taxon>Poales</taxon>
        <taxon>Poaceae</taxon>
        <taxon>BOP clade</taxon>
        <taxon>Pooideae</taxon>
        <taxon>Poodae</taxon>
        <taxon>Poeae</taxon>
        <taxon>Poeae Chloroplast Group 2 (Poeae type)</taxon>
        <taxon>Loliodinae</taxon>
        <taxon>Loliinae</taxon>
        <taxon>Lolium</taxon>
    </lineage>
</organism>
<proteinExistence type="predicted"/>
<name>A0AAD8W864_LOLMU</name>
<feature type="compositionally biased region" description="Basic and acidic residues" evidence="1">
    <location>
        <begin position="198"/>
        <end position="208"/>
    </location>
</feature>
<dbReference type="AlphaFoldDB" id="A0AAD8W864"/>
<dbReference type="EMBL" id="JAUUTY010000004">
    <property type="protein sequence ID" value="KAK1647101.1"/>
    <property type="molecule type" value="Genomic_DNA"/>
</dbReference>
<gene>
    <name evidence="2" type="ORF">QYE76_064906</name>
</gene>
<feature type="region of interest" description="Disordered" evidence="1">
    <location>
        <begin position="184"/>
        <end position="216"/>
    </location>
</feature>
<keyword evidence="3" id="KW-1185">Reference proteome</keyword>
<accession>A0AAD8W864</accession>
<evidence type="ECO:0000313" key="3">
    <source>
        <dbReference type="Proteomes" id="UP001231189"/>
    </source>
</evidence>
<sequence>MDDCCWRRWRRTWQAWGEWAGLTTARASLSQSSRSRSKSVAPPYTRSWMPADPPNGLGVVVAHSRQRSLLPPHGGIQFRYINFHWIPRSQNTEANDLAQTASGYKDIADGAIFRRFANSGKFPQNAAPSRSATSRLLRTVPVRRASRRAGGAGSAKVAMCWPRRSSVEVMMAGAVNTGKGVVEEGADRAASTRPAKPPLERDAAPREHLQRHRQPLFKRRCTLATPIAQNIDPAKARRSWRPRARRCLPVAPIIRLGELNDPM</sequence>
<comment type="caution">
    <text evidence="2">The sequence shown here is derived from an EMBL/GenBank/DDBJ whole genome shotgun (WGS) entry which is preliminary data.</text>
</comment>
<dbReference type="Proteomes" id="UP001231189">
    <property type="component" value="Unassembled WGS sequence"/>
</dbReference>
<reference evidence="2" key="1">
    <citation type="submission" date="2023-07" db="EMBL/GenBank/DDBJ databases">
        <title>A chromosome-level genome assembly of Lolium multiflorum.</title>
        <authorList>
            <person name="Chen Y."/>
            <person name="Copetti D."/>
            <person name="Kolliker R."/>
            <person name="Studer B."/>
        </authorList>
    </citation>
    <scope>NUCLEOTIDE SEQUENCE</scope>
    <source>
        <strain evidence="2">02402/16</strain>
        <tissue evidence="2">Leaf</tissue>
    </source>
</reference>
<evidence type="ECO:0000256" key="1">
    <source>
        <dbReference type="SAM" id="MobiDB-lite"/>
    </source>
</evidence>